<gene>
    <name evidence="3" type="ORF">CEUTPL_LOCUS5488</name>
</gene>
<dbReference type="GO" id="GO:0000915">
    <property type="term" value="P:actomyosin contractile ring assembly"/>
    <property type="evidence" value="ECO:0007669"/>
    <property type="project" value="TreeGrafter"/>
</dbReference>
<sequence length="737" mass="82752">MSEIASRRSSLSLNKSATESEQSLILACTNEDINNADLHNNNEILTIKTENINSPTAEYNNNKATSLSINYSHKGSIESVHSTPNEEKQENAPSNINTESLEHNNNKGTLLSINQASSRKGSIDSVHSAPVVLNVEKPTQSRIIMGKKDLLRSRSNEMRIEDPAKVVHELVNEKYQDKIEHYITRIYHRRQSRESSKSFDDDGASSDYSATSLRTPDSLYDGKSYFSLFFPPKSETDMDFLNSTQDLDEPATDEVFNSTADANLSTATEFDPKKFLKNALGDISYESQSMDVSFKNSKLQYSQSVDPLNTPSLLSRAGTFYSSVRKSLRRACSFVEKNKPNETFIRNNRRERCQSSFIPDLASSTENLMRELYVQNGTILQVSKALEFCKNSKDMTSSEYIEAEKILLVASCQKEAIQTAIDAAEFEEKEPTQTCSGTLEISDLTFYIKSDSTTEQESPTKKLDEHFVIVVTSGKTVLASQVLVADDDGNVKSDKKFHLSELATYFGASVAIYSMKVKHDKNLDSKHRKKDRKLPCPSTKNFFNLHSHKSSRKNLLVDSISSIKPSSFTLLGSCAIRCSDLEKTHFRMHHVPLSSSLEGYFTATLNASVKLNNRTSGFLTIGFEDKSHPTWNRRWCVLEGSLLRYWNYPSEEFSCAPIGTIDLANATEKSSAADRCVCPRPKSLCLLIKNTENVVLKYFLSADNLEEKLGWLEEINLVIGTLTVWKCLRSMEKTSSM</sequence>
<protein>
    <recommendedName>
        <fullName evidence="2">PH domain-containing protein</fullName>
    </recommendedName>
</protein>
<dbReference type="EMBL" id="OU892278">
    <property type="protein sequence ID" value="CAG9764863.1"/>
    <property type="molecule type" value="Genomic_DNA"/>
</dbReference>
<dbReference type="GO" id="GO:0031106">
    <property type="term" value="P:septin ring organization"/>
    <property type="evidence" value="ECO:0007669"/>
    <property type="project" value="TreeGrafter"/>
</dbReference>
<dbReference type="GO" id="GO:0000281">
    <property type="term" value="P:mitotic cytokinesis"/>
    <property type="evidence" value="ECO:0007669"/>
    <property type="project" value="TreeGrafter"/>
</dbReference>
<dbReference type="InterPro" id="IPR051364">
    <property type="entry name" value="Cytokinesis/Rho-signaling"/>
</dbReference>
<feature type="region of interest" description="Disordered" evidence="1">
    <location>
        <begin position="190"/>
        <end position="213"/>
    </location>
</feature>
<dbReference type="SUPFAM" id="SSF50729">
    <property type="entry name" value="PH domain-like"/>
    <property type="match status" value="1"/>
</dbReference>
<dbReference type="OrthoDB" id="5915976at2759"/>
<evidence type="ECO:0000259" key="2">
    <source>
        <dbReference type="PROSITE" id="PS50003"/>
    </source>
</evidence>
<dbReference type="Pfam" id="PF00169">
    <property type="entry name" value="PH"/>
    <property type="match status" value="1"/>
</dbReference>
<keyword evidence="4" id="KW-1185">Reference proteome</keyword>
<dbReference type="PANTHER" id="PTHR21538:SF23">
    <property type="entry name" value="ANILLIN"/>
    <property type="match status" value="1"/>
</dbReference>
<evidence type="ECO:0000313" key="3">
    <source>
        <dbReference type="EMBL" id="CAG9764863.1"/>
    </source>
</evidence>
<dbReference type="AlphaFoldDB" id="A0A9N9MKK0"/>
<dbReference type="Pfam" id="PF08174">
    <property type="entry name" value="Anillin"/>
    <property type="match status" value="1"/>
</dbReference>
<feature type="region of interest" description="Disordered" evidence="1">
    <location>
        <begin position="76"/>
        <end position="104"/>
    </location>
</feature>
<dbReference type="InterPro" id="IPR011993">
    <property type="entry name" value="PH-like_dom_sf"/>
</dbReference>
<dbReference type="GO" id="GO:0005826">
    <property type="term" value="C:actomyosin contractile ring"/>
    <property type="evidence" value="ECO:0007669"/>
    <property type="project" value="TreeGrafter"/>
</dbReference>
<organism evidence="3 4">
    <name type="scientific">Ceutorhynchus assimilis</name>
    <name type="common">cabbage seed weevil</name>
    <dbReference type="NCBI Taxonomy" id="467358"/>
    <lineage>
        <taxon>Eukaryota</taxon>
        <taxon>Metazoa</taxon>
        <taxon>Ecdysozoa</taxon>
        <taxon>Arthropoda</taxon>
        <taxon>Hexapoda</taxon>
        <taxon>Insecta</taxon>
        <taxon>Pterygota</taxon>
        <taxon>Neoptera</taxon>
        <taxon>Endopterygota</taxon>
        <taxon>Coleoptera</taxon>
        <taxon>Polyphaga</taxon>
        <taxon>Cucujiformia</taxon>
        <taxon>Curculionidae</taxon>
        <taxon>Ceutorhynchinae</taxon>
        <taxon>Ceutorhynchus</taxon>
    </lineage>
</organism>
<evidence type="ECO:0000313" key="4">
    <source>
        <dbReference type="Proteomes" id="UP001152799"/>
    </source>
</evidence>
<feature type="domain" description="PH" evidence="2">
    <location>
        <begin position="612"/>
        <end position="720"/>
    </location>
</feature>
<proteinExistence type="predicted"/>
<dbReference type="InterPro" id="IPR012966">
    <property type="entry name" value="AHD"/>
</dbReference>
<reference evidence="3" key="1">
    <citation type="submission" date="2022-01" db="EMBL/GenBank/DDBJ databases">
        <authorList>
            <person name="King R."/>
        </authorList>
    </citation>
    <scope>NUCLEOTIDE SEQUENCE</scope>
</reference>
<dbReference type="SMART" id="SM00233">
    <property type="entry name" value="PH"/>
    <property type="match status" value="1"/>
</dbReference>
<dbReference type="InterPro" id="IPR001849">
    <property type="entry name" value="PH_domain"/>
</dbReference>
<dbReference type="Proteomes" id="UP001152799">
    <property type="component" value="Chromosome 2"/>
</dbReference>
<dbReference type="PROSITE" id="PS50003">
    <property type="entry name" value="PH_DOMAIN"/>
    <property type="match status" value="1"/>
</dbReference>
<name>A0A9N9MKK0_9CUCU</name>
<dbReference type="PANTHER" id="PTHR21538">
    <property type="entry name" value="ANILLIN/RHOTEKIN RTKN"/>
    <property type="match status" value="1"/>
</dbReference>
<accession>A0A9N9MKK0</accession>
<evidence type="ECO:0000256" key="1">
    <source>
        <dbReference type="SAM" id="MobiDB-lite"/>
    </source>
</evidence>
<dbReference type="Gene3D" id="2.30.29.30">
    <property type="entry name" value="Pleckstrin-homology domain (PH domain)/Phosphotyrosine-binding domain (PTB)"/>
    <property type="match status" value="1"/>
</dbReference>